<evidence type="ECO:0000256" key="3">
    <source>
        <dbReference type="ARBA" id="ARBA00016464"/>
    </source>
</evidence>
<feature type="region of interest" description="Disordered" evidence="8">
    <location>
        <begin position="452"/>
        <end position="476"/>
    </location>
</feature>
<feature type="compositionally biased region" description="Low complexity" evidence="8">
    <location>
        <begin position="246"/>
        <end position="257"/>
    </location>
</feature>
<accession>A0A9D2YJ49</accession>
<proteinExistence type="predicted"/>
<comment type="caution">
    <text evidence="10">The sequence shown here is derived from an EMBL/GenBank/DDBJ whole genome shotgun (WGS) entry which is preliminary data.</text>
</comment>
<organism evidence="10 11">
    <name type="scientific">Nothobranchius furzeri</name>
    <name type="common">Turquoise killifish</name>
    <dbReference type="NCBI Taxonomy" id="105023"/>
    <lineage>
        <taxon>Eukaryota</taxon>
        <taxon>Metazoa</taxon>
        <taxon>Chordata</taxon>
        <taxon>Craniata</taxon>
        <taxon>Vertebrata</taxon>
        <taxon>Euteleostomi</taxon>
        <taxon>Actinopterygii</taxon>
        <taxon>Neopterygii</taxon>
        <taxon>Teleostei</taxon>
        <taxon>Neoteleostei</taxon>
        <taxon>Acanthomorphata</taxon>
        <taxon>Ovalentaria</taxon>
        <taxon>Atherinomorphae</taxon>
        <taxon>Cyprinodontiformes</taxon>
        <taxon>Nothobranchiidae</taxon>
        <taxon>Nothobranchius</taxon>
    </lineage>
</organism>
<dbReference type="Pfam" id="PF14669">
    <property type="entry name" value="Asp_Glu_race_2"/>
    <property type="match status" value="1"/>
</dbReference>
<evidence type="ECO:0000256" key="5">
    <source>
        <dbReference type="ARBA" id="ARBA00022782"/>
    </source>
</evidence>
<keyword evidence="4" id="KW-0963">Cytoplasm</keyword>
<feature type="compositionally biased region" description="Polar residues" evidence="8">
    <location>
        <begin position="536"/>
        <end position="569"/>
    </location>
</feature>
<protein>
    <recommendedName>
        <fullName evidence="3">Protein TOPAZ1</fullName>
    </recommendedName>
    <alternativeName>
        <fullName evidence="7">Testis- and ovary-specific PAZ domain-containing protein 1</fullName>
    </alternativeName>
</protein>
<dbReference type="GO" id="GO:0030154">
    <property type="term" value="P:cell differentiation"/>
    <property type="evidence" value="ECO:0007669"/>
    <property type="project" value="UniProtKB-KW"/>
</dbReference>
<evidence type="ECO:0000256" key="6">
    <source>
        <dbReference type="ARBA" id="ARBA00022871"/>
    </source>
</evidence>
<dbReference type="Proteomes" id="UP000822369">
    <property type="component" value="Chromosome 5"/>
</dbReference>
<name>A0A9D2YJ49_NOTFU</name>
<feature type="compositionally biased region" description="Low complexity" evidence="8">
    <location>
        <begin position="635"/>
        <end position="654"/>
    </location>
</feature>
<evidence type="ECO:0000259" key="9">
    <source>
        <dbReference type="Pfam" id="PF14669"/>
    </source>
</evidence>
<feature type="region of interest" description="Disordered" evidence="8">
    <location>
        <begin position="771"/>
        <end position="899"/>
    </location>
</feature>
<evidence type="ECO:0000313" key="11">
    <source>
        <dbReference type="Proteomes" id="UP000822369"/>
    </source>
</evidence>
<evidence type="ECO:0000256" key="4">
    <source>
        <dbReference type="ARBA" id="ARBA00022490"/>
    </source>
</evidence>
<dbReference type="RefSeq" id="XP_015811166.3">
    <property type="nucleotide sequence ID" value="XM_015955680.3"/>
</dbReference>
<evidence type="ECO:0000256" key="2">
    <source>
        <dbReference type="ARBA" id="ARBA00004514"/>
    </source>
</evidence>
<dbReference type="InterPro" id="IPR038952">
    <property type="entry name" value="TOPAZ1"/>
</dbReference>
<feature type="region of interest" description="Disordered" evidence="8">
    <location>
        <begin position="84"/>
        <end position="110"/>
    </location>
</feature>
<gene>
    <name evidence="10" type="primary">topaz1</name>
    <name evidence="10" type="ORF">G4P62_008475</name>
</gene>
<feature type="domain" description="Protein TOPAZ1" evidence="9">
    <location>
        <begin position="1251"/>
        <end position="1423"/>
    </location>
</feature>
<feature type="compositionally biased region" description="Polar residues" evidence="8">
    <location>
        <begin position="180"/>
        <end position="206"/>
    </location>
</feature>
<sequence>MFPTSGRVKLNRVALADVGLKGAPRRRRPPKPETNVSTDSTEKQGKIDFGLISEEDAALTRTTGYAAHGRLGERGVVAFKEPEVKHKQRVPNTRGKYHQSKANSSRSFSVEENRRKRVRLGWSFPCVACTGSEQFEARHSKGKARLDAHGEAQRKTAKRPFRAEKAKSSCAIGRVGARDGQTSMKAPGSVNQPGPGTLSVSSPTSKINRKNPREPDGSSECSGSPGRSFCGERKSISPQWKSLVHQEPQSSSPGSEPAVAKVSRRNLTTEKPAVWERQYPKVTLCDVAEKCHACSHNCGYTLPDVLKTRVVHCFKQDMKAEFCIWPACSRQKNEIEGSALNHNNKSSPSIPAQKVINQLQSPPEHKHLEGDTDSHKTQSSSQFFPNCFTGEEPAACFLLTGKQTHENSGPGSDVMDADSHKDKRMKLGENGGRSRTCDSPLTENIREDACGQRGDLTETFVPSDVSSESSEDSDDPETFICQRVKAYFREMRCTCARTYMCWPFSGGSAGSAESAGTGTPNQTSSSTKPSMDKSSHTLLEQQMDFTGQNRTRCTNLPSHMDNTNMKRTVSSGHSEGCSSSLPLETVLLSSSNLSEKDPGDTTPRSPFLMNGPGTDGSTPTPSSLELSQRDMKATSSLSPSSGSSMQDASGSLSGTPRFPTPPSGLSEKVQDAELPIGRLFLCCGNTQPAASDFSSSASSANSCHLSMSPSFLQGKQESSKLLTDLSPPELEKCPCPFDVGEHYEDLNECRFAPVLSPVLSPEGPRWRTSIFFQSSSSSENEEQKVMGKDTDRTKTSPDQHMAPGVSSSRENNYGDVYGDSTPQSSSNSEDVGDLTEKECPNESEQDSLDLRVPAEAHCPPSSNGDRRAFSHEEQSSDVGGGSGSKGRQPKAGSADHPQPTVMDEFTAYEQDILLLNAPEDNPELFENLPKESLLNLGPARPLGAPLKNPTASLQSEQRAMPVIKNILSDVPDGKEESDSRPWRRRCCLTTPTQTQNTCPAASKQTRRVDWSGVDMNNVDCGLGSSRVHSIQTGSISNIPPPLSAGNGPWIRNAATGMDFKHQKFKYCRKYFSESSTCVFKTCRFQHLPVEGDEKFCVEIVARFTRNPVCLQKAVAVFTGYYQNSPPGEYFSMPLLLSLLWALLKASSVSDVFSVLTVSLAYNVVPGHEFLLALFKFVRENGLTRLIPKLMQLTVKMADVGLLLNLDYLDCIKNTPMFQQMVHPSSPVAVSANHNTPTPEYLKLAHAVVEMELCIQLEDWKQMGEVFKVICRCYQHPNQVERISGHIAIALLSESKDRVSLPFAAFMEMVCQNEDADSPLKSFVGRIGVSLMLRYYKTHQWCKGSRVVELMSVSKVGYTTLKGLFGNEDGASRCCLVTVATELFLMSGSVEGALKTLRENSWFLSSSMWPCEPTDLESRTRVLIRLSEKTSHRDTMEVLCNLPGINDPDYLIDISRYGPLFNSHLHVCVEKRILPVASDTVDFMLCKNLPVEHSLLRTLVHKLGTQNLWLRARGIFKRSLSSGYHPEVSAPPGTMALTVPCQLGEVELALSLEMFITVNAAAILPLPEDTTLSLSITLKRTQSSESEYISAGSRVLSAARIPQPKLMVHYTSVNSSQEQVFRLEVSSACRWLHHNHLWASEMWTH</sequence>
<keyword evidence="6" id="KW-0744">Spermatogenesis</keyword>
<feature type="region of interest" description="Disordered" evidence="8">
    <location>
        <begin position="137"/>
        <end position="265"/>
    </location>
</feature>
<comment type="function">
    <text evidence="1">Important for normal spermatogenesis and male fertility. Specifically required for progression to the post-meiotic stages of spermatocyte development. Seems to be necessary for normal expression levels of a number of testis-expressed gene transcripts, although its role in this process is unclear.</text>
</comment>
<feature type="region of interest" description="Disordered" evidence="8">
    <location>
        <begin position="363"/>
        <end position="383"/>
    </location>
</feature>
<dbReference type="PANTHER" id="PTHR35671:SF1">
    <property type="entry name" value="PROTEIN TOPAZ1"/>
    <property type="match status" value="1"/>
</dbReference>
<feature type="region of interest" description="Disordered" evidence="8">
    <location>
        <begin position="509"/>
        <end position="667"/>
    </location>
</feature>
<evidence type="ECO:0000256" key="7">
    <source>
        <dbReference type="ARBA" id="ARBA00031943"/>
    </source>
</evidence>
<evidence type="ECO:0000256" key="8">
    <source>
        <dbReference type="SAM" id="MobiDB-lite"/>
    </source>
</evidence>
<dbReference type="GeneID" id="107383197"/>
<comment type="subcellular location">
    <subcellularLocation>
        <location evidence="2">Cytoplasm</location>
        <location evidence="2">Cytosol</location>
    </subcellularLocation>
</comment>
<dbReference type="CTD" id="375337"/>
<feature type="compositionally biased region" description="Basic and acidic residues" evidence="8">
    <location>
        <begin position="864"/>
        <end position="874"/>
    </location>
</feature>
<dbReference type="KEGG" id="nfu:107383197"/>
<feature type="compositionally biased region" description="Basic and acidic residues" evidence="8">
    <location>
        <begin position="363"/>
        <end position="376"/>
    </location>
</feature>
<feature type="region of interest" description="Disordered" evidence="8">
    <location>
        <begin position="19"/>
        <end position="49"/>
    </location>
</feature>
<keyword evidence="5" id="KW-0221">Differentiation</keyword>
<dbReference type="GO" id="GO:0048137">
    <property type="term" value="P:spermatocyte division"/>
    <property type="evidence" value="ECO:0007669"/>
    <property type="project" value="TreeGrafter"/>
</dbReference>
<dbReference type="EMBL" id="JAAVVJ010000005">
    <property type="protein sequence ID" value="KAF7221555.1"/>
    <property type="molecule type" value="Genomic_DNA"/>
</dbReference>
<dbReference type="OrthoDB" id="8859650at2759"/>
<evidence type="ECO:0000313" key="10">
    <source>
        <dbReference type="EMBL" id="KAF7221555.1"/>
    </source>
</evidence>
<feature type="compositionally biased region" description="Polar residues" evidence="8">
    <location>
        <begin position="615"/>
        <end position="626"/>
    </location>
</feature>
<dbReference type="GO" id="GO:0005829">
    <property type="term" value="C:cytosol"/>
    <property type="evidence" value="ECO:0007669"/>
    <property type="project" value="UniProtKB-SubCell"/>
</dbReference>
<dbReference type="InterPro" id="IPR029435">
    <property type="entry name" value="TOPAZ1_dom"/>
</dbReference>
<feature type="compositionally biased region" description="Low complexity" evidence="8">
    <location>
        <begin position="570"/>
        <end position="580"/>
    </location>
</feature>
<dbReference type="PANTHER" id="PTHR35671">
    <property type="entry name" value="PROTEIN TOPAZ1"/>
    <property type="match status" value="1"/>
</dbReference>
<feature type="compositionally biased region" description="Basic and acidic residues" evidence="8">
    <location>
        <begin position="137"/>
        <end position="154"/>
    </location>
</feature>
<reference evidence="10" key="1">
    <citation type="submission" date="2020-03" db="EMBL/GenBank/DDBJ databases">
        <title>Intra-Species Differences in Population Size shape Life History and Genome Evolution.</title>
        <authorList>
            <person name="Willemsen D."/>
            <person name="Cui R."/>
            <person name="Valenzano D.R."/>
        </authorList>
    </citation>
    <scope>NUCLEOTIDE SEQUENCE</scope>
    <source>
        <strain evidence="10">GRZ</strain>
        <tissue evidence="10">Whole</tissue>
    </source>
</reference>
<feature type="compositionally biased region" description="Polar residues" evidence="8">
    <location>
        <begin position="820"/>
        <end position="829"/>
    </location>
</feature>
<feature type="compositionally biased region" description="Basic and acidic residues" evidence="8">
    <location>
        <begin position="781"/>
        <end position="797"/>
    </location>
</feature>
<evidence type="ECO:0000256" key="1">
    <source>
        <dbReference type="ARBA" id="ARBA00002132"/>
    </source>
</evidence>